<feature type="non-terminal residue" evidence="8">
    <location>
        <position position="194"/>
    </location>
</feature>
<dbReference type="EMBL" id="AJWZ01002093">
    <property type="protein sequence ID" value="EKC71910.1"/>
    <property type="molecule type" value="Genomic_DNA"/>
</dbReference>
<dbReference type="AlphaFoldDB" id="K1U0M8"/>
<dbReference type="GO" id="GO:0140359">
    <property type="term" value="F:ABC-type transporter activity"/>
    <property type="evidence" value="ECO:0007669"/>
    <property type="project" value="InterPro"/>
</dbReference>
<protein>
    <submittedName>
        <fullName evidence="8">ABC-2 type transporter</fullName>
    </submittedName>
</protein>
<evidence type="ECO:0000259" key="7">
    <source>
        <dbReference type="Pfam" id="PF12698"/>
    </source>
</evidence>
<sequence length="194" mass="21661">MLAIYKRELKSYFRSFIGFLFIAVTLFFLGLYFSVYNLMNGYPYFAYVVSSVTFLFMLTVPILTMRILAEEKRSKTDQLILTAPVSVGGIVMGKFLALLTIFAIPVAIICFYPLIMAQYGSVPMGEAYLSILAYFLFGMTAIAIGLFLSSVTESQVIAAVLTFLVLFLGYMMDSICSIISSTGNLLTRLLRCFD</sequence>
<dbReference type="Pfam" id="PF12698">
    <property type="entry name" value="ABC2_membrane_3"/>
    <property type="match status" value="1"/>
</dbReference>
<evidence type="ECO:0000256" key="5">
    <source>
        <dbReference type="ARBA" id="ARBA00023136"/>
    </source>
</evidence>
<comment type="caution">
    <text evidence="8">The sequence shown here is derived from an EMBL/GenBank/DDBJ whole genome shotgun (WGS) entry which is preliminary data.</text>
</comment>
<name>K1U0M8_9ZZZZ</name>
<feature type="transmembrane region" description="Helical" evidence="6">
    <location>
        <begin position="95"/>
        <end position="115"/>
    </location>
</feature>
<dbReference type="PANTHER" id="PTHR30294:SF29">
    <property type="entry name" value="MULTIDRUG ABC TRANSPORTER PERMEASE YBHS-RELATED"/>
    <property type="match status" value="1"/>
</dbReference>
<organism evidence="8">
    <name type="scientific">human gut metagenome</name>
    <dbReference type="NCBI Taxonomy" id="408170"/>
    <lineage>
        <taxon>unclassified sequences</taxon>
        <taxon>metagenomes</taxon>
        <taxon>organismal metagenomes</taxon>
    </lineage>
</organism>
<evidence type="ECO:0000256" key="3">
    <source>
        <dbReference type="ARBA" id="ARBA00022692"/>
    </source>
</evidence>
<feature type="domain" description="ABC-2 type transporter transmembrane" evidence="7">
    <location>
        <begin position="36"/>
        <end position="172"/>
    </location>
</feature>
<keyword evidence="4 6" id="KW-1133">Transmembrane helix</keyword>
<keyword evidence="2" id="KW-1003">Cell membrane</keyword>
<dbReference type="InterPro" id="IPR013525">
    <property type="entry name" value="ABC2_TM"/>
</dbReference>
<keyword evidence="5 6" id="KW-0472">Membrane</keyword>
<evidence type="ECO:0000256" key="1">
    <source>
        <dbReference type="ARBA" id="ARBA00004651"/>
    </source>
</evidence>
<feature type="transmembrane region" description="Helical" evidence="6">
    <location>
        <begin position="156"/>
        <end position="180"/>
    </location>
</feature>
<dbReference type="PANTHER" id="PTHR30294">
    <property type="entry name" value="MEMBRANE COMPONENT OF ABC TRANSPORTER YHHJ-RELATED"/>
    <property type="match status" value="1"/>
</dbReference>
<accession>K1U0M8</accession>
<proteinExistence type="predicted"/>
<feature type="transmembrane region" description="Helical" evidence="6">
    <location>
        <begin position="127"/>
        <end position="149"/>
    </location>
</feature>
<evidence type="ECO:0000256" key="2">
    <source>
        <dbReference type="ARBA" id="ARBA00022475"/>
    </source>
</evidence>
<evidence type="ECO:0000256" key="4">
    <source>
        <dbReference type="ARBA" id="ARBA00022989"/>
    </source>
</evidence>
<evidence type="ECO:0000313" key="8">
    <source>
        <dbReference type="EMBL" id="EKC71910.1"/>
    </source>
</evidence>
<dbReference type="InterPro" id="IPR051449">
    <property type="entry name" value="ABC-2_transporter_component"/>
</dbReference>
<feature type="transmembrane region" description="Helical" evidence="6">
    <location>
        <begin position="45"/>
        <end position="69"/>
    </location>
</feature>
<reference evidence="8" key="1">
    <citation type="journal article" date="2013" name="Environ. Microbiol.">
        <title>Microbiota from the distal guts of lean and obese adolescents exhibit partial functional redundancy besides clear differences in community structure.</title>
        <authorList>
            <person name="Ferrer M."/>
            <person name="Ruiz A."/>
            <person name="Lanza F."/>
            <person name="Haange S.B."/>
            <person name="Oberbach A."/>
            <person name="Till H."/>
            <person name="Bargiela R."/>
            <person name="Campoy C."/>
            <person name="Segura M.T."/>
            <person name="Richter M."/>
            <person name="von Bergen M."/>
            <person name="Seifert J."/>
            <person name="Suarez A."/>
        </authorList>
    </citation>
    <scope>NUCLEOTIDE SEQUENCE</scope>
</reference>
<evidence type="ECO:0000256" key="6">
    <source>
        <dbReference type="SAM" id="Phobius"/>
    </source>
</evidence>
<gene>
    <name evidence="8" type="ORF">OBE_03157</name>
</gene>
<comment type="subcellular location">
    <subcellularLocation>
        <location evidence="1">Cell membrane</location>
        <topology evidence="1">Multi-pass membrane protein</topology>
    </subcellularLocation>
</comment>
<dbReference type="GO" id="GO:0005886">
    <property type="term" value="C:plasma membrane"/>
    <property type="evidence" value="ECO:0007669"/>
    <property type="project" value="UniProtKB-SubCell"/>
</dbReference>
<feature type="transmembrane region" description="Helical" evidence="6">
    <location>
        <begin position="12"/>
        <end position="33"/>
    </location>
</feature>
<keyword evidence="3 6" id="KW-0812">Transmembrane</keyword>